<evidence type="ECO:0000313" key="2">
    <source>
        <dbReference type="Proteomes" id="UP000530186"/>
    </source>
</evidence>
<protein>
    <submittedName>
        <fullName evidence="1">Uncharacterized protein</fullName>
    </submittedName>
</protein>
<proteinExistence type="predicted"/>
<accession>A0A7V8SJU1</accession>
<dbReference type="AlphaFoldDB" id="A0A7V8SJU1"/>
<name>A0A7V8SJU1_9LACT</name>
<dbReference type="GeneID" id="303195062"/>
<sequence>MSNYNQVLAKTQTTDIDYFLELVNNSPARGILHDEKIDIIKNCMLAAQKLWERFQIKDKSSPLSLIEGSGYQLVEEFDFSLMPIFAVCDPNEKKVVMNVRAVNKASAILKEWLELDDKWAVNFESLVLWHELFHIFEEEDETIYTRQPILEKHFLGRRKRLPLDCASEIGAIYFSKLATNLSFNPRVFEGIDAKIFDV</sequence>
<dbReference type="EMBL" id="JACBNY010000008">
    <property type="protein sequence ID" value="MBA0016693.1"/>
    <property type="molecule type" value="Genomic_DNA"/>
</dbReference>
<reference evidence="1 2" key="1">
    <citation type="submission" date="2020-07" db="EMBL/GenBank/DDBJ databases">
        <authorList>
            <person name="Hilgarth M."/>
            <person name="Werum V."/>
            <person name="Vogel R.F."/>
        </authorList>
    </citation>
    <scope>NUCLEOTIDE SEQUENCE [LARGE SCALE GENOMIC DNA]</scope>
    <source>
        <strain evidence="1 2">DSM 28961</strain>
    </source>
</reference>
<gene>
    <name evidence="1" type="ORF">HZR21_05990</name>
</gene>
<dbReference type="Proteomes" id="UP000530186">
    <property type="component" value="Unassembled WGS sequence"/>
</dbReference>
<dbReference type="RefSeq" id="WP_180746877.1">
    <property type="nucleotide sequence ID" value="NZ_CBCRWQ010000009.1"/>
</dbReference>
<organism evidence="1 2">
    <name type="scientific">Pseudolactococcus laudensis</name>
    <dbReference type="NCBI Taxonomy" id="1494461"/>
    <lineage>
        <taxon>Bacteria</taxon>
        <taxon>Bacillati</taxon>
        <taxon>Bacillota</taxon>
        <taxon>Bacilli</taxon>
        <taxon>Lactobacillales</taxon>
        <taxon>Streptococcaceae</taxon>
        <taxon>Pseudolactococcus</taxon>
    </lineage>
</organism>
<comment type="caution">
    <text evidence="1">The sequence shown here is derived from an EMBL/GenBank/DDBJ whole genome shotgun (WGS) entry which is preliminary data.</text>
</comment>
<keyword evidence="2" id="KW-1185">Reference proteome</keyword>
<evidence type="ECO:0000313" key="1">
    <source>
        <dbReference type="EMBL" id="MBA0016693.1"/>
    </source>
</evidence>